<feature type="transmembrane region" description="Helical" evidence="1">
    <location>
        <begin position="97"/>
        <end position="116"/>
    </location>
</feature>
<keyword evidence="1" id="KW-1133">Transmembrane helix</keyword>
<name>A0A2P8FE08_9BACT</name>
<evidence type="ECO:0000313" key="2">
    <source>
        <dbReference type="EMBL" id="PSL19888.1"/>
    </source>
</evidence>
<evidence type="ECO:0000256" key="1">
    <source>
        <dbReference type="SAM" id="Phobius"/>
    </source>
</evidence>
<evidence type="ECO:0000313" key="3">
    <source>
        <dbReference type="Proteomes" id="UP000241964"/>
    </source>
</evidence>
<keyword evidence="1" id="KW-0812">Transmembrane</keyword>
<comment type="caution">
    <text evidence="2">The sequence shown here is derived from an EMBL/GenBank/DDBJ whole genome shotgun (WGS) entry which is preliminary data.</text>
</comment>
<organism evidence="2 3">
    <name type="scientific">Dyadobacter jiangsuensis</name>
    <dbReference type="NCBI Taxonomy" id="1591085"/>
    <lineage>
        <taxon>Bacteria</taxon>
        <taxon>Pseudomonadati</taxon>
        <taxon>Bacteroidota</taxon>
        <taxon>Cytophagia</taxon>
        <taxon>Cytophagales</taxon>
        <taxon>Spirosomataceae</taxon>
        <taxon>Dyadobacter</taxon>
    </lineage>
</organism>
<dbReference type="Proteomes" id="UP000241964">
    <property type="component" value="Unassembled WGS sequence"/>
</dbReference>
<feature type="transmembrane region" description="Helical" evidence="1">
    <location>
        <begin position="157"/>
        <end position="176"/>
    </location>
</feature>
<keyword evidence="1" id="KW-0472">Membrane</keyword>
<dbReference type="Pfam" id="PF12412">
    <property type="entry name" value="DUF3667"/>
    <property type="match status" value="1"/>
</dbReference>
<dbReference type="EMBL" id="PYAS01000025">
    <property type="protein sequence ID" value="PSL19888.1"/>
    <property type="molecule type" value="Genomic_DNA"/>
</dbReference>
<gene>
    <name evidence="2" type="ORF">CLV60_12560</name>
</gene>
<dbReference type="OrthoDB" id="7446256at2"/>
<feature type="transmembrane region" description="Helical" evidence="1">
    <location>
        <begin position="49"/>
        <end position="68"/>
    </location>
</feature>
<accession>A0A2P8FE08</accession>
<reference evidence="2 3" key="1">
    <citation type="submission" date="2018-03" db="EMBL/GenBank/DDBJ databases">
        <title>Genomic Encyclopedia of Archaeal and Bacterial Type Strains, Phase II (KMG-II): from individual species to whole genera.</title>
        <authorList>
            <person name="Goeker M."/>
        </authorList>
    </citation>
    <scope>NUCLEOTIDE SEQUENCE [LARGE SCALE GENOMIC DNA]</scope>
    <source>
        <strain evidence="2 3">DSM 29057</strain>
    </source>
</reference>
<feature type="transmembrane region" description="Helical" evidence="1">
    <location>
        <begin position="188"/>
        <end position="213"/>
    </location>
</feature>
<feature type="transmembrane region" description="Helical" evidence="1">
    <location>
        <begin position="128"/>
        <end position="151"/>
    </location>
</feature>
<dbReference type="AlphaFoldDB" id="A0A2P8FE08"/>
<dbReference type="RefSeq" id="WP_106599492.1">
    <property type="nucleotide sequence ID" value="NZ_PYAS01000025.1"/>
</dbReference>
<protein>
    <submittedName>
        <fullName evidence="2">Uncharacterized protein DUF3667</fullName>
    </submittedName>
</protein>
<sequence length="220" mass="25288">MHVVLHDLQHGLFHFDKGIFYTTKQLLTKPGHTIREYLEGKRVRHLQPFSFVIVLATFYGLLYHYLIFKHSGSWLPKPSDDITRASGKIITWITEHFAFNILIFTLTTTVVSYVVFKKQKYNLAEHFTLNTFSLGLFTVISLFLFPIAYIFDRAATLQYGIIQQAILLVIMCWSYAQFFNNCSRSKIIGLTIVAFFAVSIVNLSIGFFAVWVLSRLTGGL</sequence>
<keyword evidence="3" id="KW-1185">Reference proteome</keyword>
<proteinExistence type="predicted"/>
<dbReference type="InterPro" id="IPR022134">
    <property type="entry name" value="DUF3667"/>
</dbReference>